<dbReference type="GO" id="GO:0016926">
    <property type="term" value="P:protein desumoylation"/>
    <property type="evidence" value="ECO:0007669"/>
    <property type="project" value="TreeGrafter"/>
</dbReference>
<keyword evidence="7" id="KW-1185">Reference proteome</keyword>
<keyword evidence="4" id="KW-0788">Thiol protease</keyword>
<comment type="similarity">
    <text evidence="1">Belongs to the peptidase C48 family.</text>
</comment>
<dbReference type="GO" id="GO:0005634">
    <property type="term" value="C:nucleus"/>
    <property type="evidence" value="ECO:0007669"/>
    <property type="project" value="TreeGrafter"/>
</dbReference>
<dbReference type="PANTHER" id="PTHR12606">
    <property type="entry name" value="SENTRIN/SUMO-SPECIFIC PROTEASE"/>
    <property type="match status" value="1"/>
</dbReference>
<dbReference type="GO" id="GO:0080090">
    <property type="term" value="P:regulation of primary metabolic process"/>
    <property type="evidence" value="ECO:0007669"/>
    <property type="project" value="UniProtKB-ARBA"/>
</dbReference>
<evidence type="ECO:0000256" key="1">
    <source>
        <dbReference type="ARBA" id="ARBA00005234"/>
    </source>
</evidence>
<evidence type="ECO:0000256" key="4">
    <source>
        <dbReference type="ARBA" id="ARBA00022807"/>
    </source>
</evidence>
<evidence type="ECO:0000256" key="2">
    <source>
        <dbReference type="ARBA" id="ARBA00022670"/>
    </source>
</evidence>
<evidence type="ECO:0000256" key="3">
    <source>
        <dbReference type="ARBA" id="ARBA00022801"/>
    </source>
</evidence>
<dbReference type="PANTHER" id="PTHR12606:SF11">
    <property type="entry name" value="SENTRIN-SPECIFIC PROTEASE 2"/>
    <property type="match status" value="1"/>
</dbReference>
<dbReference type="PROSITE" id="PS50600">
    <property type="entry name" value="ULP_PROTEASE"/>
    <property type="match status" value="1"/>
</dbReference>
<feature type="non-terminal residue" evidence="6">
    <location>
        <position position="1"/>
    </location>
</feature>
<dbReference type="FunFam" id="3.40.395.10:FF:000001">
    <property type="entry name" value="Sentrin-specific protease 1"/>
    <property type="match status" value="1"/>
</dbReference>
<dbReference type="InterPro" id="IPR003653">
    <property type="entry name" value="Peptidase_C48_C"/>
</dbReference>
<dbReference type="OrthoDB" id="1939479at2759"/>
<feature type="non-terminal residue" evidence="6">
    <location>
        <position position="222"/>
    </location>
</feature>
<organism evidence="6 7">
    <name type="scientific">Heliornis fulica</name>
    <name type="common">sungrebe</name>
    <dbReference type="NCBI Taxonomy" id="54369"/>
    <lineage>
        <taxon>Eukaryota</taxon>
        <taxon>Metazoa</taxon>
        <taxon>Chordata</taxon>
        <taxon>Craniata</taxon>
        <taxon>Vertebrata</taxon>
        <taxon>Euteleostomi</taxon>
        <taxon>Archelosauria</taxon>
        <taxon>Archosauria</taxon>
        <taxon>Dinosauria</taxon>
        <taxon>Saurischia</taxon>
        <taxon>Theropoda</taxon>
        <taxon>Coelurosauria</taxon>
        <taxon>Aves</taxon>
        <taxon>Neognathae</taxon>
        <taxon>Neoaves</taxon>
        <taxon>Gruiformes</taxon>
        <taxon>Heliornithidae</taxon>
        <taxon>Heliornis</taxon>
    </lineage>
</organism>
<dbReference type="GO" id="GO:0060255">
    <property type="term" value="P:regulation of macromolecule metabolic process"/>
    <property type="evidence" value="ECO:0007669"/>
    <property type="project" value="UniProtKB-ARBA"/>
</dbReference>
<dbReference type="Gene3D" id="3.40.395.10">
    <property type="entry name" value="Adenoviral Proteinase, Chain A"/>
    <property type="match status" value="1"/>
</dbReference>
<dbReference type="GO" id="GO:0006508">
    <property type="term" value="P:proteolysis"/>
    <property type="evidence" value="ECO:0007669"/>
    <property type="project" value="UniProtKB-KW"/>
</dbReference>
<accession>A0A7L2AA30</accession>
<keyword evidence="2 6" id="KW-0645">Protease</keyword>
<dbReference type="SUPFAM" id="SSF54001">
    <property type="entry name" value="Cysteine proteinases"/>
    <property type="match status" value="1"/>
</dbReference>
<feature type="domain" description="Ubiquitin-like protease family profile" evidence="5">
    <location>
        <begin position="28"/>
        <end position="192"/>
    </location>
</feature>
<protein>
    <submittedName>
        <fullName evidence="6">SENP2 protease</fullName>
    </submittedName>
</protein>
<dbReference type="AlphaFoldDB" id="A0A7L2AA30"/>
<sequence length="222" mass="26060">LFQAMEKEIDDARGKGKPEDIMSSGFNQKVTRDDLRTLGHGCWLNDKVINFYLTLVMERSKKESYPTVHAFSTFFYLKLCSGGYNAVKRWTRRVDLFKQDIILIPINLRAHWTLTVIDIRKKTIRYLDSMGQDGNKICLTLLKYLQEESLAKRNVELVASQWTCYSMKAHEIPQQTNGNDCGVFLCKFAEYISRDQPTTFTQSHMPYFRRRMAWEILHQQLL</sequence>
<proteinExistence type="inferred from homology"/>
<evidence type="ECO:0000313" key="6">
    <source>
        <dbReference type="EMBL" id="NXP44011.1"/>
    </source>
</evidence>
<reference evidence="6 7" key="1">
    <citation type="submission" date="2019-09" db="EMBL/GenBank/DDBJ databases">
        <title>Bird 10,000 Genomes (B10K) Project - Family phase.</title>
        <authorList>
            <person name="Zhang G."/>
        </authorList>
    </citation>
    <scope>NUCLEOTIDE SEQUENCE [LARGE SCALE GENOMIC DNA]</scope>
    <source>
        <strain evidence="6">B10K-DU-001-55</strain>
        <tissue evidence="6">Muscle</tissue>
    </source>
</reference>
<dbReference type="Pfam" id="PF02902">
    <property type="entry name" value="Peptidase_C48"/>
    <property type="match status" value="1"/>
</dbReference>
<dbReference type="InterPro" id="IPR038765">
    <property type="entry name" value="Papain-like_cys_pep_sf"/>
</dbReference>
<comment type="caution">
    <text evidence="6">The sequence shown here is derived from an EMBL/GenBank/DDBJ whole genome shotgun (WGS) entry which is preliminary data.</text>
</comment>
<gene>
    <name evidence="6" type="primary">Senp2</name>
    <name evidence="6" type="ORF">HELFUL_R14148</name>
</gene>
<keyword evidence="3" id="KW-0378">Hydrolase</keyword>
<dbReference type="EMBL" id="VXBZ01000671">
    <property type="protein sequence ID" value="NXP44011.1"/>
    <property type="molecule type" value="Genomic_DNA"/>
</dbReference>
<dbReference type="GO" id="GO:0016929">
    <property type="term" value="F:deSUMOylase activity"/>
    <property type="evidence" value="ECO:0007669"/>
    <property type="project" value="TreeGrafter"/>
</dbReference>
<dbReference type="Proteomes" id="UP000590868">
    <property type="component" value="Unassembled WGS sequence"/>
</dbReference>
<evidence type="ECO:0000313" key="7">
    <source>
        <dbReference type="Proteomes" id="UP000590868"/>
    </source>
</evidence>
<evidence type="ECO:0000259" key="5">
    <source>
        <dbReference type="PROSITE" id="PS50600"/>
    </source>
</evidence>
<name>A0A7L2AA30_9GRUI</name>